<dbReference type="EMBL" id="ML995476">
    <property type="protein sequence ID" value="KAF2145918.1"/>
    <property type="molecule type" value="Genomic_DNA"/>
</dbReference>
<keyword evidence="1" id="KW-0812">Transmembrane</keyword>
<keyword evidence="1" id="KW-1133">Transmembrane helix</keyword>
<feature type="transmembrane region" description="Helical" evidence="1">
    <location>
        <begin position="44"/>
        <end position="69"/>
    </location>
</feature>
<dbReference type="AlphaFoldDB" id="A0A6A6BQ88"/>
<keyword evidence="3" id="KW-1185">Reference proteome</keyword>
<name>A0A6A6BQ88_9PEZI</name>
<organism evidence="2 3">
    <name type="scientific">Aplosporella prunicola CBS 121167</name>
    <dbReference type="NCBI Taxonomy" id="1176127"/>
    <lineage>
        <taxon>Eukaryota</taxon>
        <taxon>Fungi</taxon>
        <taxon>Dikarya</taxon>
        <taxon>Ascomycota</taxon>
        <taxon>Pezizomycotina</taxon>
        <taxon>Dothideomycetes</taxon>
        <taxon>Dothideomycetes incertae sedis</taxon>
        <taxon>Botryosphaeriales</taxon>
        <taxon>Aplosporellaceae</taxon>
        <taxon>Aplosporella</taxon>
    </lineage>
</organism>
<keyword evidence="1" id="KW-0472">Membrane</keyword>
<accession>A0A6A6BQ88</accession>
<reference evidence="2" key="1">
    <citation type="journal article" date="2020" name="Stud. Mycol.">
        <title>101 Dothideomycetes genomes: a test case for predicting lifestyles and emergence of pathogens.</title>
        <authorList>
            <person name="Haridas S."/>
            <person name="Albert R."/>
            <person name="Binder M."/>
            <person name="Bloem J."/>
            <person name="Labutti K."/>
            <person name="Salamov A."/>
            <person name="Andreopoulos B."/>
            <person name="Baker S."/>
            <person name="Barry K."/>
            <person name="Bills G."/>
            <person name="Bluhm B."/>
            <person name="Cannon C."/>
            <person name="Castanera R."/>
            <person name="Culley D."/>
            <person name="Daum C."/>
            <person name="Ezra D."/>
            <person name="Gonzalez J."/>
            <person name="Henrissat B."/>
            <person name="Kuo A."/>
            <person name="Liang C."/>
            <person name="Lipzen A."/>
            <person name="Lutzoni F."/>
            <person name="Magnuson J."/>
            <person name="Mondo S."/>
            <person name="Nolan M."/>
            <person name="Ohm R."/>
            <person name="Pangilinan J."/>
            <person name="Park H.-J."/>
            <person name="Ramirez L."/>
            <person name="Alfaro M."/>
            <person name="Sun H."/>
            <person name="Tritt A."/>
            <person name="Yoshinaga Y."/>
            <person name="Zwiers L.-H."/>
            <person name="Turgeon B."/>
            <person name="Goodwin S."/>
            <person name="Spatafora J."/>
            <person name="Crous P."/>
            <person name="Grigoriev I."/>
        </authorList>
    </citation>
    <scope>NUCLEOTIDE SEQUENCE</scope>
    <source>
        <strain evidence="2">CBS 121167</strain>
    </source>
</reference>
<dbReference type="RefSeq" id="XP_033401630.1">
    <property type="nucleotide sequence ID" value="XM_033534928.1"/>
</dbReference>
<dbReference type="GeneID" id="54292419"/>
<evidence type="ECO:0000313" key="3">
    <source>
        <dbReference type="Proteomes" id="UP000799438"/>
    </source>
</evidence>
<gene>
    <name evidence="2" type="ORF">K452DRAFT_103226</name>
</gene>
<feature type="transmembrane region" description="Helical" evidence="1">
    <location>
        <begin position="75"/>
        <end position="94"/>
    </location>
</feature>
<evidence type="ECO:0000256" key="1">
    <source>
        <dbReference type="SAM" id="Phobius"/>
    </source>
</evidence>
<sequence length="104" mass="12096">MRHSQTQTNYLSLNQAVCRRRMDDGWDFSSSFSFFSVRLPYQTAALPVGLVPLNGLGLSSFSFFSYFLFSSYLSFFFLLPSFLSFLLSCLLVCLHQDKKERTRY</sequence>
<protein>
    <submittedName>
        <fullName evidence="2">Uncharacterized protein</fullName>
    </submittedName>
</protein>
<evidence type="ECO:0000313" key="2">
    <source>
        <dbReference type="EMBL" id="KAF2145918.1"/>
    </source>
</evidence>
<proteinExistence type="predicted"/>
<dbReference type="Proteomes" id="UP000799438">
    <property type="component" value="Unassembled WGS sequence"/>
</dbReference>